<evidence type="ECO:0000256" key="3">
    <source>
        <dbReference type="ARBA" id="ARBA00023186"/>
    </source>
</evidence>
<proteinExistence type="inferred from homology"/>
<sequence length="91" mass="10552">MHRPLSGIQREALALYRRALRMVRTKPPATRDHFLALVRSHFRTQAHAVSPRNVSAVEYLMRRTQRTLEGWEDDGVRDVGVTPDMTTGRRK</sequence>
<dbReference type="InterPro" id="IPR045295">
    <property type="entry name" value="Complex1_LYR_SDHAF1_LYRM8"/>
</dbReference>
<evidence type="ECO:0000313" key="6">
    <source>
        <dbReference type="EMBL" id="KZW03379.1"/>
    </source>
</evidence>
<comment type="subcellular location">
    <subcellularLocation>
        <location evidence="1">Mitochondrion matrix</location>
    </subcellularLocation>
</comment>
<keyword evidence="2" id="KW-0496">Mitochondrion</keyword>
<evidence type="ECO:0000256" key="4">
    <source>
        <dbReference type="ARBA" id="ARBA00025715"/>
    </source>
</evidence>
<dbReference type="Pfam" id="PF05347">
    <property type="entry name" value="Complex1_LYR"/>
    <property type="match status" value="1"/>
</dbReference>
<evidence type="ECO:0000256" key="2">
    <source>
        <dbReference type="ARBA" id="ARBA00023128"/>
    </source>
</evidence>
<dbReference type="PANTHER" id="PTHR13675:SF1">
    <property type="entry name" value="SUCCINATE DEHYDROGENASE ASSEMBLY FACTOR 1, MITOCHONDRIAL"/>
    <property type="match status" value="1"/>
</dbReference>
<dbReference type="Proteomes" id="UP000077266">
    <property type="component" value="Unassembled WGS sequence"/>
</dbReference>
<dbReference type="STRING" id="1314781.A0A165QBV9"/>
<dbReference type="PANTHER" id="PTHR13675">
    <property type="entry name" value="LYR MOTIF-CONTAINING PROTEIN 2"/>
    <property type="match status" value="1"/>
</dbReference>
<dbReference type="GO" id="GO:0005759">
    <property type="term" value="C:mitochondrial matrix"/>
    <property type="evidence" value="ECO:0007669"/>
    <property type="project" value="UniProtKB-SubCell"/>
</dbReference>
<evidence type="ECO:0000313" key="7">
    <source>
        <dbReference type="Proteomes" id="UP000077266"/>
    </source>
</evidence>
<accession>A0A165QBV9</accession>
<dbReference type="InterPro" id="IPR008011">
    <property type="entry name" value="Complex1_LYR_dom"/>
</dbReference>
<dbReference type="OrthoDB" id="273010at2759"/>
<protein>
    <recommendedName>
        <fullName evidence="5">Complex 1 LYR protein domain-containing protein</fullName>
    </recommendedName>
</protein>
<feature type="domain" description="Complex 1 LYR protein" evidence="5">
    <location>
        <begin position="10"/>
        <end position="69"/>
    </location>
</feature>
<name>A0A165QBV9_EXIGL</name>
<keyword evidence="7" id="KW-1185">Reference proteome</keyword>
<evidence type="ECO:0000259" key="5">
    <source>
        <dbReference type="Pfam" id="PF05347"/>
    </source>
</evidence>
<dbReference type="CDD" id="cd20268">
    <property type="entry name" value="Complex1_LYR_SDHAF1_LYRM8"/>
    <property type="match status" value="1"/>
</dbReference>
<dbReference type="EMBL" id="KV425884">
    <property type="protein sequence ID" value="KZW03379.1"/>
    <property type="molecule type" value="Genomic_DNA"/>
</dbReference>
<dbReference type="FunCoup" id="A0A165QBV9">
    <property type="interactions" value="177"/>
</dbReference>
<evidence type="ECO:0000256" key="1">
    <source>
        <dbReference type="ARBA" id="ARBA00004305"/>
    </source>
</evidence>
<organism evidence="6 7">
    <name type="scientific">Exidia glandulosa HHB12029</name>
    <dbReference type="NCBI Taxonomy" id="1314781"/>
    <lineage>
        <taxon>Eukaryota</taxon>
        <taxon>Fungi</taxon>
        <taxon>Dikarya</taxon>
        <taxon>Basidiomycota</taxon>
        <taxon>Agaricomycotina</taxon>
        <taxon>Agaricomycetes</taxon>
        <taxon>Auriculariales</taxon>
        <taxon>Exidiaceae</taxon>
        <taxon>Exidia</taxon>
    </lineage>
</organism>
<dbReference type="AlphaFoldDB" id="A0A165QBV9"/>
<dbReference type="InParanoid" id="A0A165QBV9"/>
<comment type="similarity">
    <text evidence="4">Belongs to the complex I LYR family. SDHAF1 subfamily.</text>
</comment>
<keyword evidence="3" id="KW-0143">Chaperone</keyword>
<gene>
    <name evidence="6" type="ORF">EXIGLDRAFT_725819</name>
</gene>
<reference evidence="6 7" key="1">
    <citation type="journal article" date="2016" name="Mol. Biol. Evol.">
        <title>Comparative Genomics of Early-Diverging Mushroom-Forming Fungi Provides Insights into the Origins of Lignocellulose Decay Capabilities.</title>
        <authorList>
            <person name="Nagy L.G."/>
            <person name="Riley R."/>
            <person name="Tritt A."/>
            <person name="Adam C."/>
            <person name="Daum C."/>
            <person name="Floudas D."/>
            <person name="Sun H."/>
            <person name="Yadav J.S."/>
            <person name="Pangilinan J."/>
            <person name="Larsson K.H."/>
            <person name="Matsuura K."/>
            <person name="Barry K."/>
            <person name="Labutti K."/>
            <person name="Kuo R."/>
            <person name="Ohm R.A."/>
            <person name="Bhattacharya S.S."/>
            <person name="Shirouzu T."/>
            <person name="Yoshinaga Y."/>
            <person name="Martin F.M."/>
            <person name="Grigoriev I.V."/>
            <person name="Hibbett D.S."/>
        </authorList>
    </citation>
    <scope>NUCLEOTIDE SEQUENCE [LARGE SCALE GENOMIC DNA]</scope>
    <source>
        <strain evidence="6 7">HHB12029</strain>
    </source>
</reference>
<dbReference type="GO" id="GO:0034553">
    <property type="term" value="P:mitochondrial respiratory chain complex II assembly"/>
    <property type="evidence" value="ECO:0007669"/>
    <property type="project" value="InterPro"/>
</dbReference>